<accession>A0A0D2BMY7</accession>
<evidence type="ECO:0000313" key="2">
    <source>
        <dbReference type="Proteomes" id="UP000053342"/>
    </source>
</evidence>
<dbReference type="GeneID" id="27360751"/>
<dbReference type="Proteomes" id="UP000053342">
    <property type="component" value="Unassembled WGS sequence"/>
</dbReference>
<evidence type="ECO:0000313" key="1">
    <source>
        <dbReference type="EMBL" id="KIW38847.1"/>
    </source>
</evidence>
<keyword evidence="2" id="KW-1185">Reference proteome</keyword>
<dbReference type="HOGENOM" id="CLU_509969_0_0_1"/>
<gene>
    <name evidence="1" type="ORF">PV06_08677</name>
</gene>
<protein>
    <recommendedName>
        <fullName evidence="3">Transcription factor domain-containing protein</fullName>
    </recommendedName>
</protein>
<dbReference type="EMBL" id="KN847340">
    <property type="protein sequence ID" value="KIW38847.1"/>
    <property type="molecule type" value="Genomic_DNA"/>
</dbReference>
<dbReference type="AlphaFoldDB" id="A0A0D2BMY7"/>
<name>A0A0D2BMY7_9EURO</name>
<dbReference type="OrthoDB" id="4161325at2759"/>
<evidence type="ECO:0008006" key="3">
    <source>
        <dbReference type="Google" id="ProtNLM"/>
    </source>
</evidence>
<sequence length="493" mass="54645">MSLGTATSAFPPENSEEDQRSVLRYPLMLWAEFPSLPSGELLTSLLHEFYHNFAPATPFFLSWARLSGEAPPYLVVAMALLGAAVAEEVHLSSWVGNLWRASWSLVLGALEVDNSLSRNAEWVQAALLLVLYGTLQADSATWTRVQACAGWCDTITHRMHLMKVPSNQNGQQEIAHGANSKVMTGLLKTYLLVDVLRAIHLHSIPTVRLSEVSLQLENNDDFQSIYQWLLTGKGSTPASLSPDDHVFLLFALLAEIVSLQHSLTALVRPDMSANHIPPSIGSVPRSSADAEYYNPLLPHSASAEYIRCKQRLSRALSRWLSLSSVLPEHGARVAEIDRPVTPVYHFCCMTLEADSKMWLLPALVGYEPFTNDDFPSRLKDDPSSRPALVDLHFSDAASSSAWKILDQIGFDVQTVTTVGDMELSVSPVWSAIILFYAALVVWARMIEDQNHPTKGGVQLSRKKIMGTFMAELEKIRPRWGCIPKMVATLKNLD</sequence>
<proteinExistence type="predicted"/>
<reference evidence="1 2" key="1">
    <citation type="submission" date="2015-01" db="EMBL/GenBank/DDBJ databases">
        <title>The Genome Sequence of Exophiala oligosperma CBS72588.</title>
        <authorList>
            <consortium name="The Broad Institute Genomics Platform"/>
            <person name="Cuomo C."/>
            <person name="de Hoog S."/>
            <person name="Gorbushina A."/>
            <person name="Stielow B."/>
            <person name="Teixiera M."/>
            <person name="Abouelleil A."/>
            <person name="Chapman S.B."/>
            <person name="Priest M."/>
            <person name="Young S.K."/>
            <person name="Wortman J."/>
            <person name="Nusbaum C."/>
            <person name="Birren B."/>
        </authorList>
    </citation>
    <scope>NUCLEOTIDE SEQUENCE [LARGE SCALE GENOMIC DNA]</scope>
    <source>
        <strain evidence="1 2">CBS 72588</strain>
    </source>
</reference>
<dbReference type="RefSeq" id="XP_016259063.1">
    <property type="nucleotide sequence ID" value="XM_016410041.1"/>
</dbReference>
<organism evidence="1 2">
    <name type="scientific">Exophiala oligosperma</name>
    <dbReference type="NCBI Taxonomy" id="215243"/>
    <lineage>
        <taxon>Eukaryota</taxon>
        <taxon>Fungi</taxon>
        <taxon>Dikarya</taxon>
        <taxon>Ascomycota</taxon>
        <taxon>Pezizomycotina</taxon>
        <taxon>Eurotiomycetes</taxon>
        <taxon>Chaetothyriomycetidae</taxon>
        <taxon>Chaetothyriales</taxon>
        <taxon>Herpotrichiellaceae</taxon>
        <taxon>Exophiala</taxon>
    </lineage>
</organism>
<dbReference type="VEuPathDB" id="FungiDB:PV06_08677"/>